<feature type="domain" description="NACHT" evidence="8">
    <location>
        <begin position="211"/>
        <end position="360"/>
    </location>
</feature>
<feature type="repeat" description="WD" evidence="6">
    <location>
        <begin position="798"/>
        <end position="834"/>
    </location>
</feature>
<evidence type="ECO:0000256" key="2">
    <source>
        <dbReference type="ARBA" id="ARBA00022737"/>
    </source>
</evidence>
<evidence type="ECO:0000256" key="5">
    <source>
        <dbReference type="ARBA" id="ARBA00043913"/>
    </source>
</evidence>
<keyword evidence="2" id="KW-0677">Repeat</keyword>
<feature type="repeat" description="WD" evidence="6">
    <location>
        <begin position="924"/>
        <end position="965"/>
    </location>
</feature>
<feature type="repeat" description="WD" evidence="6">
    <location>
        <begin position="840"/>
        <end position="881"/>
    </location>
</feature>
<proteinExistence type="inferred from homology"/>
<dbReference type="InterPro" id="IPR007111">
    <property type="entry name" value="NACHT_NTPase"/>
</dbReference>
<dbReference type="Gene3D" id="2.130.10.10">
    <property type="entry name" value="YVTN repeat-like/Quinoprotein amine dehydrogenase"/>
    <property type="match status" value="3"/>
</dbReference>
<feature type="coiled-coil region" evidence="7">
    <location>
        <begin position="31"/>
        <end position="90"/>
    </location>
</feature>
<dbReference type="CDD" id="cd00200">
    <property type="entry name" value="WD40"/>
    <property type="match status" value="1"/>
</dbReference>
<organism evidence="9 10">
    <name type="scientific">Zopfia rhizophila CBS 207.26</name>
    <dbReference type="NCBI Taxonomy" id="1314779"/>
    <lineage>
        <taxon>Eukaryota</taxon>
        <taxon>Fungi</taxon>
        <taxon>Dikarya</taxon>
        <taxon>Ascomycota</taxon>
        <taxon>Pezizomycotina</taxon>
        <taxon>Dothideomycetes</taxon>
        <taxon>Dothideomycetes incertae sedis</taxon>
        <taxon>Zopfiaceae</taxon>
        <taxon>Zopfia</taxon>
    </lineage>
</organism>
<evidence type="ECO:0000256" key="3">
    <source>
        <dbReference type="ARBA" id="ARBA00038415"/>
    </source>
</evidence>
<evidence type="ECO:0000259" key="8">
    <source>
        <dbReference type="PROSITE" id="PS50837"/>
    </source>
</evidence>
<feature type="repeat" description="WD" evidence="6">
    <location>
        <begin position="756"/>
        <end position="797"/>
    </location>
</feature>
<keyword evidence="1 6" id="KW-0853">WD repeat</keyword>
<dbReference type="PROSITE" id="PS50837">
    <property type="entry name" value="NACHT"/>
    <property type="match status" value="1"/>
</dbReference>
<dbReference type="InterPro" id="IPR056884">
    <property type="entry name" value="NPHP3-like_N"/>
</dbReference>
<dbReference type="InterPro" id="IPR015943">
    <property type="entry name" value="WD40/YVTN_repeat-like_dom_sf"/>
</dbReference>
<dbReference type="Pfam" id="PF24883">
    <property type="entry name" value="NPHP3_N"/>
    <property type="match status" value="1"/>
</dbReference>
<dbReference type="PROSITE" id="PS50294">
    <property type="entry name" value="WD_REPEATS_REGION"/>
    <property type="match status" value="6"/>
</dbReference>
<evidence type="ECO:0000313" key="9">
    <source>
        <dbReference type="EMBL" id="KAF2194154.1"/>
    </source>
</evidence>
<dbReference type="Proteomes" id="UP000800200">
    <property type="component" value="Unassembled WGS sequence"/>
</dbReference>
<feature type="repeat" description="WD" evidence="6">
    <location>
        <begin position="882"/>
        <end position="923"/>
    </location>
</feature>
<evidence type="ECO:0000256" key="7">
    <source>
        <dbReference type="SAM" id="Coils"/>
    </source>
</evidence>
<keyword evidence="10" id="KW-1185">Reference proteome</keyword>
<dbReference type="AlphaFoldDB" id="A0A6A6ERF7"/>
<dbReference type="InterPro" id="IPR001680">
    <property type="entry name" value="WD40_rpt"/>
</dbReference>
<dbReference type="SUPFAM" id="SSF50978">
    <property type="entry name" value="WD40 repeat-like"/>
    <property type="match status" value="1"/>
</dbReference>
<dbReference type="PANTHER" id="PTHR22847:SF637">
    <property type="entry name" value="WD REPEAT DOMAIN 5B"/>
    <property type="match status" value="1"/>
</dbReference>
<reference evidence="9" key="1">
    <citation type="journal article" date="2020" name="Stud. Mycol.">
        <title>101 Dothideomycetes genomes: a test case for predicting lifestyles and emergence of pathogens.</title>
        <authorList>
            <person name="Haridas S."/>
            <person name="Albert R."/>
            <person name="Binder M."/>
            <person name="Bloem J."/>
            <person name="Labutti K."/>
            <person name="Salamov A."/>
            <person name="Andreopoulos B."/>
            <person name="Baker S."/>
            <person name="Barry K."/>
            <person name="Bills G."/>
            <person name="Bluhm B."/>
            <person name="Cannon C."/>
            <person name="Castanera R."/>
            <person name="Culley D."/>
            <person name="Daum C."/>
            <person name="Ezra D."/>
            <person name="Gonzalez J."/>
            <person name="Henrissat B."/>
            <person name="Kuo A."/>
            <person name="Liang C."/>
            <person name="Lipzen A."/>
            <person name="Lutzoni F."/>
            <person name="Magnuson J."/>
            <person name="Mondo S."/>
            <person name="Nolan M."/>
            <person name="Ohm R."/>
            <person name="Pangilinan J."/>
            <person name="Park H.-J."/>
            <person name="Ramirez L."/>
            <person name="Alfaro M."/>
            <person name="Sun H."/>
            <person name="Tritt A."/>
            <person name="Yoshinaga Y."/>
            <person name="Zwiers L.-H."/>
            <person name="Turgeon B."/>
            <person name="Goodwin S."/>
            <person name="Spatafora J."/>
            <person name="Crous P."/>
            <person name="Grigoriev I."/>
        </authorList>
    </citation>
    <scope>NUCLEOTIDE SEQUENCE</scope>
    <source>
        <strain evidence="9">CBS 207.26</strain>
    </source>
</reference>
<comment type="similarity">
    <text evidence="3">Belongs to the WD repeat MDV1/CAF4 family.</text>
</comment>
<dbReference type="OrthoDB" id="674604at2759"/>
<gene>
    <name evidence="9" type="ORF">K469DRAFT_618055</name>
</gene>
<keyword evidence="7" id="KW-0175">Coiled coil</keyword>
<name>A0A6A6ERF7_9PEZI</name>
<feature type="repeat" description="WD" evidence="6">
    <location>
        <begin position="966"/>
        <end position="1007"/>
    </location>
</feature>
<dbReference type="SUPFAM" id="SSF52540">
    <property type="entry name" value="P-loop containing nucleoside triphosphate hydrolases"/>
    <property type="match status" value="1"/>
</dbReference>
<dbReference type="InterPro" id="IPR036322">
    <property type="entry name" value="WD40_repeat_dom_sf"/>
</dbReference>
<dbReference type="PRINTS" id="PR00320">
    <property type="entry name" value="GPROTEINBRPT"/>
</dbReference>
<dbReference type="InterPro" id="IPR020472">
    <property type="entry name" value="WD40_PAC1"/>
</dbReference>
<dbReference type="Gene3D" id="3.40.50.300">
    <property type="entry name" value="P-loop containing nucleotide triphosphate hydrolases"/>
    <property type="match status" value="1"/>
</dbReference>
<protein>
    <recommendedName>
        <fullName evidence="4">Mitochondrial division protein 1</fullName>
    </recommendedName>
</protein>
<dbReference type="PROSITE" id="PS00678">
    <property type="entry name" value="WD_REPEATS_1"/>
    <property type="match status" value="5"/>
</dbReference>
<dbReference type="PROSITE" id="PS50082">
    <property type="entry name" value="WD_REPEATS_2"/>
    <property type="match status" value="6"/>
</dbReference>
<dbReference type="GO" id="GO:0005634">
    <property type="term" value="C:nucleus"/>
    <property type="evidence" value="ECO:0007669"/>
    <property type="project" value="TreeGrafter"/>
</dbReference>
<dbReference type="Pfam" id="PF00400">
    <property type="entry name" value="WD40"/>
    <property type="match status" value="7"/>
</dbReference>
<dbReference type="InterPro" id="IPR027417">
    <property type="entry name" value="P-loop_NTPase"/>
</dbReference>
<sequence length="1106" mass="123512">MDGLSGAASVIAVIDISAKITSLCFQYSVAVQDAKKDIERLQRKVADIKGVLEKIQQLLDGRDKARLSTTHELSDSLKECFRELEELKAELGPGKIRKAMSRFGVRALKWPFTSKQVEKIVSCLERYEQTFALALQVDQTGLMLDFDQKMNLANQNTNSIHQKLDFAKLPIAKGASFNSHMDEHNARCLANTRVELRRQITEWAKNRNGKAIFWLKGMAGTGKSTIARSVAQSFADQRQLGASFFFKRGEGERGNATRFFTTIATDLMARVPELISGIRKVLDNDPAISERFLKDQFEKLILHPLLEIQQAPLQTLTCVVVIDALDECEREDDIREILQLLARTKDIKPVSLRVLVTSRPELPIRLGFKQMLDGTYQDLVLHEVPKRTIEHDIRTFVEHELGEIREQRSLSPDWPGRDRIQALVELAIPLFIFAATACRYIGDQRDNPRKRLEVVLQYQSAIHVSKLDRTYLPILNQLFDDEDEADKQRRTSEFRDIVGSIVVLESPLSITSLARLLQISKEDVRCRLDSLHSVLSIPVDEDVPVRLLHLSFRDFLVDAQKQGKSPFWVDERETHEKLASKCLELLSSPEGLRQNMCNLPTPGTLRSEISEQTIVSCLPPGLQYACRYWVHHLEQSKSHIHDEDSIHLFLQKYLLYWLEAMSLIGEAYTCSYMINRLQALADSDQSAVLNFLHDVKRFTMRFRSILEDAPLQIYSSALVFAPKMSIVRKTFHSHIPGWVSRLSKVEDDWDACRSTLEGHSDLVSAVAFSPDGQLVASASDDKTVRLWDAATGSCRSTLEGHSDWVRAVAFSPDGQLVASASADKTIRLWDAATGWYHSTLEGHSSYVNAIAFSPDGQLVASASTDKTVRLWDAATGSCRSTLEGHSRRVHAIAFSPDGQLVASASYDNTVRLWDTAIGSCRSTLEGHSHYVNAIAFSLDGQLVASASADKTVRLWDAATGSCRSTLEGHCDWITAVAFSLDGQLVASASHDNTIRLWDAATGSCCTLEGHSDWVSAVAFSPGRSLQTNRGNITLPLPLSSSFPSPVKELPSIFLKGQWISSNVGALLWLPPEYRPGCTDVYGDVICVSHSSGRITFLQLHPDKLGI</sequence>
<comment type="function">
    <text evidence="5">Involved in mitochondrial fission. Acts as an adapter protein required to form mitochondrial fission complexes. Formation of these complexes is required to promote constriction and fission of the mitochondrial compartment at a late step in mitochondrial division.</text>
</comment>
<dbReference type="SMART" id="SM00320">
    <property type="entry name" value="WD40"/>
    <property type="match status" value="7"/>
</dbReference>
<evidence type="ECO:0000256" key="1">
    <source>
        <dbReference type="ARBA" id="ARBA00022574"/>
    </source>
</evidence>
<evidence type="ECO:0000256" key="6">
    <source>
        <dbReference type="PROSITE-ProRule" id="PRU00221"/>
    </source>
</evidence>
<dbReference type="InterPro" id="IPR019775">
    <property type="entry name" value="WD40_repeat_CS"/>
</dbReference>
<accession>A0A6A6ERF7</accession>
<dbReference type="GO" id="GO:1990234">
    <property type="term" value="C:transferase complex"/>
    <property type="evidence" value="ECO:0007669"/>
    <property type="project" value="UniProtKB-ARBA"/>
</dbReference>
<evidence type="ECO:0000256" key="4">
    <source>
        <dbReference type="ARBA" id="ARBA00039789"/>
    </source>
</evidence>
<evidence type="ECO:0000313" key="10">
    <source>
        <dbReference type="Proteomes" id="UP000800200"/>
    </source>
</evidence>
<dbReference type="PANTHER" id="PTHR22847">
    <property type="entry name" value="WD40 REPEAT PROTEIN"/>
    <property type="match status" value="1"/>
</dbReference>
<dbReference type="EMBL" id="ML994612">
    <property type="protein sequence ID" value="KAF2194154.1"/>
    <property type="molecule type" value="Genomic_DNA"/>
</dbReference>